<dbReference type="SUPFAM" id="SSF52218">
    <property type="entry name" value="Flavoproteins"/>
    <property type="match status" value="1"/>
</dbReference>
<dbReference type="Gene3D" id="3.40.50.360">
    <property type="match status" value="1"/>
</dbReference>
<keyword evidence="6" id="KW-0521">NADP</keyword>
<comment type="cofactor">
    <cofactor evidence="2">
        <name>FAD</name>
        <dbReference type="ChEBI" id="CHEBI:57692"/>
    </cofactor>
</comment>
<dbReference type="InterPro" id="IPR001094">
    <property type="entry name" value="Flavdoxin-like"/>
</dbReference>
<dbReference type="Proteomes" id="UP000249135">
    <property type="component" value="Unassembled WGS sequence"/>
</dbReference>
<dbReference type="GO" id="GO:0005829">
    <property type="term" value="C:cytosol"/>
    <property type="evidence" value="ECO:0007669"/>
    <property type="project" value="TreeGrafter"/>
</dbReference>
<protein>
    <submittedName>
        <fullName evidence="10">NADPH--cytochrome reductase</fullName>
    </submittedName>
</protein>
<keyword evidence="5" id="KW-0274">FAD</keyword>
<dbReference type="EMBL" id="QFPP01000940">
    <property type="protein sequence ID" value="PZQ54497.1"/>
    <property type="molecule type" value="Genomic_DNA"/>
</dbReference>
<dbReference type="InterPro" id="IPR029039">
    <property type="entry name" value="Flavoprotein-like_sf"/>
</dbReference>
<keyword evidence="4" id="KW-0288">FMN</keyword>
<dbReference type="PROSITE" id="PS50902">
    <property type="entry name" value="FLAVODOXIN_LIKE"/>
    <property type="match status" value="1"/>
</dbReference>
<evidence type="ECO:0000256" key="2">
    <source>
        <dbReference type="ARBA" id="ARBA00001974"/>
    </source>
</evidence>
<keyword evidence="7" id="KW-0249">Electron transport</keyword>
<evidence type="ECO:0000256" key="8">
    <source>
        <dbReference type="ARBA" id="ARBA00023002"/>
    </source>
</evidence>
<keyword evidence="3" id="KW-0285">Flavoprotein</keyword>
<dbReference type="InterPro" id="IPR008254">
    <property type="entry name" value="Flavodoxin/NO_synth"/>
</dbReference>
<gene>
    <name evidence="10" type="ORF">DI563_32650</name>
</gene>
<feature type="domain" description="Flavodoxin-like" evidence="9">
    <location>
        <begin position="20"/>
        <end position="158"/>
    </location>
</feature>
<feature type="non-terminal residue" evidence="10">
    <location>
        <position position="1"/>
    </location>
</feature>
<evidence type="ECO:0000256" key="7">
    <source>
        <dbReference type="ARBA" id="ARBA00022982"/>
    </source>
</evidence>
<organism evidence="10 11">
    <name type="scientific">Variovorax paradoxus</name>
    <dbReference type="NCBI Taxonomy" id="34073"/>
    <lineage>
        <taxon>Bacteria</taxon>
        <taxon>Pseudomonadati</taxon>
        <taxon>Pseudomonadota</taxon>
        <taxon>Betaproteobacteria</taxon>
        <taxon>Burkholderiales</taxon>
        <taxon>Comamonadaceae</taxon>
        <taxon>Variovorax</taxon>
    </lineage>
</organism>
<evidence type="ECO:0000256" key="5">
    <source>
        <dbReference type="ARBA" id="ARBA00022827"/>
    </source>
</evidence>
<dbReference type="InterPro" id="IPR003097">
    <property type="entry name" value="CysJ-like_FAD-binding"/>
</dbReference>
<evidence type="ECO:0000256" key="4">
    <source>
        <dbReference type="ARBA" id="ARBA00022643"/>
    </source>
</evidence>
<dbReference type="InterPro" id="IPR023173">
    <property type="entry name" value="NADPH_Cyt_P450_Rdtase_alpha"/>
</dbReference>
<evidence type="ECO:0000259" key="9">
    <source>
        <dbReference type="PROSITE" id="PS50902"/>
    </source>
</evidence>
<evidence type="ECO:0000256" key="1">
    <source>
        <dbReference type="ARBA" id="ARBA00001917"/>
    </source>
</evidence>
<dbReference type="PANTHER" id="PTHR19384">
    <property type="entry name" value="NITRIC OXIDE SYNTHASE-RELATED"/>
    <property type="match status" value="1"/>
</dbReference>
<evidence type="ECO:0000313" key="11">
    <source>
        <dbReference type="Proteomes" id="UP000249135"/>
    </source>
</evidence>
<evidence type="ECO:0000256" key="3">
    <source>
        <dbReference type="ARBA" id="ARBA00022630"/>
    </source>
</evidence>
<dbReference type="SUPFAM" id="SSF63380">
    <property type="entry name" value="Riboflavin synthase domain-like"/>
    <property type="match status" value="1"/>
</dbReference>
<sequence>APEVPHSSAAGERARHGTSLLVLHGSNLGSAEDFARQLAEAGTLRGYSTQLASLDDYAERLPAAGAVAIVSASYNGAAPDNAVEFWRWLEGANDALNGVSYSVFGCGNTDWASTYQAVPRRIDDRLAELGAERVHPRGEGDAREDMDGAFQAWADALWPALGERFGLKADAGAPEAAAPLYTVEEMPPPQTSGLVDSLGAVPLRVLVNRELQRGEGDAVPERSTRHIELALPEGVRYTAGDHLSVVPRNGAAVVQRAMQRFGFARNAHVRLRATPGRKTFLPADEVVSVERLLSDYVELQDVATRKQIGVLAAATRCPFTQKTLGAFIGSDESVAAHYKAEVLGKRKSLLDLLEEFPAVE</sequence>
<accession>A0A2W5QAI6</accession>
<dbReference type="Pfam" id="PF00667">
    <property type="entry name" value="FAD_binding_1"/>
    <property type="match status" value="1"/>
</dbReference>
<reference evidence="10 11" key="1">
    <citation type="submission" date="2017-08" db="EMBL/GenBank/DDBJ databases">
        <title>Infants hospitalized years apart are colonized by the same room-sourced microbial strains.</title>
        <authorList>
            <person name="Brooks B."/>
            <person name="Olm M.R."/>
            <person name="Firek B.A."/>
            <person name="Baker R."/>
            <person name="Thomas B.C."/>
            <person name="Morowitz M.J."/>
            <person name="Banfield J.F."/>
        </authorList>
    </citation>
    <scope>NUCLEOTIDE SEQUENCE [LARGE SCALE GENOMIC DNA]</scope>
    <source>
        <strain evidence="10">S2_005_003_R2_41</strain>
    </source>
</reference>
<name>A0A2W5QAI6_VARPD</name>
<comment type="cofactor">
    <cofactor evidence="1">
        <name>FMN</name>
        <dbReference type="ChEBI" id="CHEBI:58210"/>
    </cofactor>
</comment>
<dbReference type="InterPro" id="IPR017938">
    <property type="entry name" value="Riboflavin_synthase-like_b-brl"/>
</dbReference>
<keyword evidence="8" id="KW-0560">Oxidoreductase</keyword>
<evidence type="ECO:0000256" key="6">
    <source>
        <dbReference type="ARBA" id="ARBA00022857"/>
    </source>
</evidence>
<dbReference type="PANTHER" id="PTHR19384:SF17">
    <property type="entry name" value="NADPH--CYTOCHROME P450 REDUCTASE"/>
    <property type="match status" value="1"/>
</dbReference>
<evidence type="ECO:0000313" key="10">
    <source>
        <dbReference type="EMBL" id="PZQ54497.1"/>
    </source>
</evidence>
<dbReference type="GO" id="GO:0050660">
    <property type="term" value="F:flavin adenine dinucleotide binding"/>
    <property type="evidence" value="ECO:0007669"/>
    <property type="project" value="TreeGrafter"/>
</dbReference>
<proteinExistence type="predicted"/>
<dbReference type="Gene3D" id="1.20.990.10">
    <property type="entry name" value="NADPH-cytochrome p450 Reductase, Chain A, domain 3"/>
    <property type="match status" value="1"/>
</dbReference>
<dbReference type="AlphaFoldDB" id="A0A2W5QAI6"/>
<feature type="non-terminal residue" evidence="10">
    <location>
        <position position="360"/>
    </location>
</feature>
<dbReference type="Pfam" id="PF00258">
    <property type="entry name" value="Flavodoxin_1"/>
    <property type="match status" value="1"/>
</dbReference>
<dbReference type="GO" id="GO:0010181">
    <property type="term" value="F:FMN binding"/>
    <property type="evidence" value="ECO:0007669"/>
    <property type="project" value="InterPro"/>
</dbReference>
<comment type="caution">
    <text evidence="10">The sequence shown here is derived from an EMBL/GenBank/DDBJ whole genome shotgun (WGS) entry which is preliminary data.</text>
</comment>
<dbReference type="PRINTS" id="PR00369">
    <property type="entry name" value="FLAVODOXIN"/>
</dbReference>
<dbReference type="Gene3D" id="2.40.30.10">
    <property type="entry name" value="Translation factors"/>
    <property type="match status" value="1"/>
</dbReference>
<dbReference type="GO" id="GO:0016491">
    <property type="term" value="F:oxidoreductase activity"/>
    <property type="evidence" value="ECO:0007669"/>
    <property type="project" value="UniProtKB-KW"/>
</dbReference>
<keyword evidence="7" id="KW-0813">Transport</keyword>